<evidence type="ECO:0000256" key="6">
    <source>
        <dbReference type="ARBA" id="ARBA00022989"/>
    </source>
</evidence>
<keyword evidence="5" id="KW-0029">Amino-acid transport</keyword>
<keyword evidence="3" id="KW-0813">Transport</keyword>
<feature type="region of interest" description="Disordered" evidence="8">
    <location>
        <begin position="1"/>
        <end position="34"/>
    </location>
</feature>
<feature type="transmembrane region" description="Helical" evidence="9">
    <location>
        <begin position="420"/>
        <end position="437"/>
    </location>
</feature>
<keyword evidence="12" id="KW-1185">Reference proteome</keyword>
<evidence type="ECO:0000259" key="10">
    <source>
        <dbReference type="Pfam" id="PF01490"/>
    </source>
</evidence>
<dbReference type="Proteomes" id="UP000000707">
    <property type="component" value="Unassembled WGS sequence"/>
</dbReference>
<reference evidence="11 12" key="1">
    <citation type="journal article" date="2011" name="Proc. Natl. Acad. Sci. U.S.A.">
        <title>Comparative genomics of xylose-fermenting fungi for enhanced biofuel production.</title>
        <authorList>
            <person name="Wohlbach D.J."/>
            <person name="Kuo A."/>
            <person name="Sato T.K."/>
            <person name="Potts K.M."/>
            <person name="Salamov A.A."/>
            <person name="LaButti K.M."/>
            <person name="Sun H."/>
            <person name="Clum A."/>
            <person name="Pangilinan J.L."/>
            <person name="Lindquist E.A."/>
            <person name="Lucas S."/>
            <person name="Lapidus A."/>
            <person name="Jin M."/>
            <person name="Gunawan C."/>
            <person name="Balan V."/>
            <person name="Dale B.E."/>
            <person name="Jeffries T.W."/>
            <person name="Zinkel R."/>
            <person name="Barry K.W."/>
            <person name="Grigoriev I.V."/>
            <person name="Gasch A.P."/>
        </authorList>
    </citation>
    <scope>NUCLEOTIDE SEQUENCE [LARGE SCALE GENOMIC DNA]</scope>
    <source>
        <strain evidence="11">ATCC 10573</strain>
        <strain evidence="12">ATCC 10573 / BCRC 21748 / CBS 615 / JCM 9827 / NBRC 10315 / NRRL Y-1498 / VKM Y-70</strain>
    </source>
</reference>
<dbReference type="GO" id="GO:0005774">
    <property type="term" value="C:vacuolar membrane"/>
    <property type="evidence" value="ECO:0007669"/>
    <property type="project" value="TreeGrafter"/>
</dbReference>
<name>G3B2B8_CANTC</name>
<sequence>MSRTSSHSRISRNSSVSDYIGTGTRNGLSSSPNSISANAHTNSLNNFLSSFKRSQSFTGQNVDVLSNSSIYEEDVLEEEGTMNETTGLIRLPANKSRRGSIISSYTIITGNSTLPQTVFNSINVLIGIALLSLPYALRLSGVVIGTMMIVGCYSVTVHTARILGEILRKKPHLVTYGDIAGYAYGPGAQLAITSFFMFDITGALISLSLLFSSSFAVLFPLSESTFKVIIYTVMFFLTFVPLNYLSMSSLAGVASVFTMVVLIFICGFTTPDSPGSLINPMPINLFPTNGSVVDVLLSIGMFMAPWGGHPVFPELYKDMKHSFKYERSCGISFTFTVIVDYAIALIGLLMFGMECQDVLIKNIMSNDNYPEFVKPCFLIIMGILPMSKMPLLAKPIITTYENYFELNKEKMTIVDIVKKLSARVLYVVLSLGVSLMVKSFGKVVAFFGSSVCFALCMVFPYLFKLKILKDEISKTETIWLWSGVIFGTVIGALGTLGVVIGV</sequence>
<keyword evidence="6 9" id="KW-1133">Transmembrane helix</keyword>
<feature type="transmembrane region" description="Helical" evidence="9">
    <location>
        <begin position="143"/>
        <end position="163"/>
    </location>
</feature>
<dbReference type="KEGG" id="cten:18246950"/>
<evidence type="ECO:0000256" key="7">
    <source>
        <dbReference type="ARBA" id="ARBA00023136"/>
    </source>
</evidence>
<dbReference type="Pfam" id="PF01490">
    <property type="entry name" value="Aa_trans"/>
    <property type="match status" value="1"/>
</dbReference>
<feature type="transmembrane region" description="Helical" evidence="9">
    <location>
        <begin position="290"/>
        <end position="308"/>
    </location>
</feature>
<feature type="compositionally biased region" description="Low complexity" evidence="8">
    <location>
        <begin position="1"/>
        <end position="17"/>
    </location>
</feature>
<feature type="transmembrane region" description="Helical" evidence="9">
    <location>
        <begin position="478"/>
        <end position="500"/>
    </location>
</feature>
<evidence type="ECO:0000256" key="5">
    <source>
        <dbReference type="ARBA" id="ARBA00022970"/>
    </source>
</evidence>
<feature type="transmembrane region" description="Helical" evidence="9">
    <location>
        <begin position="250"/>
        <end position="270"/>
    </location>
</feature>
<feature type="transmembrane region" description="Helical" evidence="9">
    <location>
        <begin position="329"/>
        <end position="352"/>
    </location>
</feature>
<feature type="transmembrane region" description="Helical" evidence="9">
    <location>
        <begin position="118"/>
        <end position="137"/>
    </location>
</feature>
<keyword evidence="7 9" id="KW-0472">Membrane</keyword>
<dbReference type="PANTHER" id="PTHR22950:SF692">
    <property type="entry name" value="TRANSMEMBRANE AMINO ACID TRANSPORTER FAMILY PROTEIN"/>
    <property type="match status" value="1"/>
</dbReference>
<protein>
    <recommendedName>
        <fullName evidence="10">Amino acid transporter transmembrane domain-containing protein</fullName>
    </recommendedName>
</protein>
<evidence type="ECO:0000313" key="11">
    <source>
        <dbReference type="EMBL" id="EGV65078.1"/>
    </source>
</evidence>
<feature type="transmembrane region" description="Helical" evidence="9">
    <location>
        <begin position="200"/>
        <end position="222"/>
    </location>
</feature>
<evidence type="ECO:0000256" key="9">
    <source>
        <dbReference type="SAM" id="Phobius"/>
    </source>
</evidence>
<dbReference type="EMBL" id="GL996515">
    <property type="protein sequence ID" value="EGV65077.1"/>
    <property type="molecule type" value="Genomic_DNA"/>
</dbReference>
<dbReference type="OrthoDB" id="655540at2759"/>
<feature type="transmembrane region" description="Helical" evidence="9">
    <location>
        <begin position="443"/>
        <end position="463"/>
    </location>
</feature>
<comment type="similarity">
    <text evidence="2">Belongs to the amino acid/polyamine transporter 2 family.</text>
</comment>
<organism evidence="12">
    <name type="scientific">Candida tenuis (strain ATCC 10573 / BCRC 21748 / CBS 615 / JCM 9827 / NBRC 10315 / NRRL Y-1498 / VKM Y-70)</name>
    <name type="common">Yeast</name>
    <name type="synonym">Yamadazyma tenuis</name>
    <dbReference type="NCBI Taxonomy" id="590646"/>
    <lineage>
        <taxon>Eukaryota</taxon>
        <taxon>Fungi</taxon>
        <taxon>Dikarya</taxon>
        <taxon>Ascomycota</taxon>
        <taxon>Saccharomycotina</taxon>
        <taxon>Pichiomycetes</taxon>
        <taxon>Debaryomycetaceae</taxon>
        <taxon>Yamadazyma</taxon>
    </lineage>
</organism>
<keyword evidence="4 9" id="KW-0812">Transmembrane</keyword>
<feature type="compositionally biased region" description="Polar residues" evidence="8">
    <location>
        <begin position="23"/>
        <end position="34"/>
    </location>
</feature>
<gene>
    <name evidence="11" type="ORF">CANTEDRAFT_113420</name>
</gene>
<comment type="subcellular location">
    <subcellularLocation>
        <location evidence="1">Membrane</location>
        <topology evidence="1">Multi-pass membrane protein</topology>
    </subcellularLocation>
</comment>
<dbReference type="HOGENOM" id="CLU_009646_8_2_1"/>
<feature type="transmembrane region" description="Helical" evidence="9">
    <location>
        <begin position="228"/>
        <end position="245"/>
    </location>
</feature>
<evidence type="ECO:0000256" key="1">
    <source>
        <dbReference type="ARBA" id="ARBA00004141"/>
    </source>
</evidence>
<dbReference type="eggNOG" id="KOG1303">
    <property type="taxonomic scope" value="Eukaryota"/>
</dbReference>
<evidence type="ECO:0000256" key="4">
    <source>
        <dbReference type="ARBA" id="ARBA00022692"/>
    </source>
</evidence>
<dbReference type="RefSeq" id="XP_006685884.1">
    <property type="nucleotide sequence ID" value="XM_006685821.1"/>
</dbReference>
<feature type="domain" description="Amino acid transporter transmembrane" evidence="10">
    <location>
        <begin position="111"/>
        <end position="498"/>
    </location>
</feature>
<dbReference type="GeneID" id="18246950"/>
<feature type="transmembrane region" description="Helical" evidence="9">
    <location>
        <begin position="372"/>
        <end position="393"/>
    </location>
</feature>
<dbReference type="GO" id="GO:0015179">
    <property type="term" value="F:L-amino acid transmembrane transporter activity"/>
    <property type="evidence" value="ECO:0007669"/>
    <property type="project" value="TreeGrafter"/>
</dbReference>
<evidence type="ECO:0000256" key="3">
    <source>
        <dbReference type="ARBA" id="ARBA00022448"/>
    </source>
</evidence>
<proteinExistence type="inferred from homology"/>
<dbReference type="PANTHER" id="PTHR22950">
    <property type="entry name" value="AMINO ACID TRANSPORTER"/>
    <property type="match status" value="1"/>
</dbReference>
<dbReference type="EMBL" id="GL996515">
    <property type="protein sequence ID" value="EGV65078.1"/>
    <property type="molecule type" value="Genomic_DNA"/>
</dbReference>
<accession>G3B2B8</accession>
<dbReference type="AlphaFoldDB" id="G3B2B8"/>
<evidence type="ECO:0000256" key="2">
    <source>
        <dbReference type="ARBA" id="ARBA00008066"/>
    </source>
</evidence>
<dbReference type="InterPro" id="IPR013057">
    <property type="entry name" value="AA_transpt_TM"/>
</dbReference>
<evidence type="ECO:0000256" key="8">
    <source>
        <dbReference type="SAM" id="MobiDB-lite"/>
    </source>
</evidence>
<dbReference type="STRING" id="590646.G3B2B8"/>
<evidence type="ECO:0000313" key="12">
    <source>
        <dbReference type="Proteomes" id="UP000000707"/>
    </source>
</evidence>